<evidence type="ECO:0000313" key="3">
    <source>
        <dbReference type="EMBL" id="QDS99412.1"/>
    </source>
</evidence>
<keyword evidence="4" id="KW-1185">Reference proteome</keyword>
<dbReference type="GO" id="GO:0043565">
    <property type="term" value="F:sequence-specific DNA binding"/>
    <property type="evidence" value="ECO:0007669"/>
    <property type="project" value="InterPro"/>
</dbReference>
<dbReference type="SUPFAM" id="SSF46785">
    <property type="entry name" value="Winged helix' DNA-binding domain"/>
    <property type="match status" value="1"/>
</dbReference>
<gene>
    <name evidence="3" type="ORF">HG15A2_27350</name>
</gene>
<evidence type="ECO:0000259" key="2">
    <source>
        <dbReference type="Pfam" id="PF12802"/>
    </source>
</evidence>
<feature type="region of interest" description="Disordered" evidence="1">
    <location>
        <begin position="56"/>
        <end position="81"/>
    </location>
</feature>
<evidence type="ECO:0000313" key="4">
    <source>
        <dbReference type="Proteomes" id="UP000319852"/>
    </source>
</evidence>
<reference evidence="3 4" key="1">
    <citation type="submission" date="2019-02" db="EMBL/GenBank/DDBJ databases">
        <title>Deep-cultivation of Planctomycetes and their phenomic and genomic characterization uncovers novel biology.</title>
        <authorList>
            <person name="Wiegand S."/>
            <person name="Jogler M."/>
            <person name="Boedeker C."/>
            <person name="Pinto D."/>
            <person name="Vollmers J."/>
            <person name="Rivas-Marin E."/>
            <person name="Kohn T."/>
            <person name="Peeters S.H."/>
            <person name="Heuer A."/>
            <person name="Rast P."/>
            <person name="Oberbeckmann S."/>
            <person name="Bunk B."/>
            <person name="Jeske O."/>
            <person name="Meyerdierks A."/>
            <person name="Storesund J.E."/>
            <person name="Kallscheuer N."/>
            <person name="Luecker S."/>
            <person name="Lage O.M."/>
            <person name="Pohl T."/>
            <person name="Merkel B.J."/>
            <person name="Hornburger P."/>
            <person name="Mueller R.-W."/>
            <person name="Bruemmer F."/>
            <person name="Labrenz M."/>
            <person name="Spormann A.M."/>
            <person name="Op den Camp H."/>
            <person name="Overmann J."/>
            <person name="Amann R."/>
            <person name="Jetten M.S.M."/>
            <person name="Mascher T."/>
            <person name="Medema M.H."/>
            <person name="Devos D.P."/>
            <person name="Kaster A.-K."/>
            <person name="Ovreas L."/>
            <person name="Rohde M."/>
            <person name="Galperin M.Y."/>
            <person name="Jogler C."/>
        </authorList>
    </citation>
    <scope>NUCLEOTIDE SEQUENCE [LARGE SCALE GENOMIC DNA]</scope>
    <source>
        <strain evidence="3 4">HG15A2</strain>
    </source>
</reference>
<name>A0A517MX09_9BACT</name>
<dbReference type="Proteomes" id="UP000319852">
    <property type="component" value="Chromosome"/>
</dbReference>
<dbReference type="InterPro" id="IPR000835">
    <property type="entry name" value="HTH_MarR-typ"/>
</dbReference>
<dbReference type="InterPro" id="IPR000485">
    <property type="entry name" value="AsnC-type_HTH_dom"/>
</dbReference>
<dbReference type="PRINTS" id="PR00033">
    <property type="entry name" value="HTHASNC"/>
</dbReference>
<dbReference type="OrthoDB" id="259423at2"/>
<dbReference type="Gene3D" id="1.10.10.10">
    <property type="entry name" value="Winged helix-like DNA-binding domain superfamily/Winged helix DNA-binding domain"/>
    <property type="match status" value="1"/>
</dbReference>
<dbReference type="InterPro" id="IPR011991">
    <property type="entry name" value="ArsR-like_HTH"/>
</dbReference>
<dbReference type="GO" id="GO:0003700">
    <property type="term" value="F:DNA-binding transcription factor activity"/>
    <property type="evidence" value="ECO:0007669"/>
    <property type="project" value="InterPro"/>
</dbReference>
<accession>A0A517MX09</accession>
<dbReference type="InterPro" id="IPR036390">
    <property type="entry name" value="WH_DNA-bd_sf"/>
</dbReference>
<dbReference type="InterPro" id="IPR019885">
    <property type="entry name" value="Tscrpt_reg_HTH_AsnC-type_CS"/>
</dbReference>
<evidence type="ECO:0000256" key="1">
    <source>
        <dbReference type="SAM" id="MobiDB-lite"/>
    </source>
</evidence>
<dbReference type="EMBL" id="CP036263">
    <property type="protein sequence ID" value="QDS99412.1"/>
    <property type="molecule type" value="Genomic_DNA"/>
</dbReference>
<protein>
    <submittedName>
        <fullName evidence="3">MarR family protein</fullName>
    </submittedName>
</protein>
<sequence>MSHPQSTAVPRVSSGDYKVVDRLRRSGQATIAELSDALGVTATAVRQRLARLTDAGLVERTSTPAGRGRPTHQYGLTQAGQRTGGNNYSELVDVLWKEIRGIKDKAVQQGLLSRLAVSMAEKYRTRISGENLTERMSSLAAELGGRDIAFEVNDEGGLPVLTALACPYPDLAEQDRGICALEKMLFTEVLGEDVRLSECRLDGETCCKFEPVAT</sequence>
<proteinExistence type="predicted"/>
<dbReference type="KEGG" id="amob:HG15A2_27350"/>
<feature type="domain" description="HTH marR-type" evidence="2">
    <location>
        <begin position="23"/>
        <end position="66"/>
    </location>
</feature>
<dbReference type="Pfam" id="PF12802">
    <property type="entry name" value="MarR_2"/>
    <property type="match status" value="1"/>
</dbReference>
<dbReference type="PROSITE" id="PS00519">
    <property type="entry name" value="HTH_ASNC_1"/>
    <property type="match status" value="1"/>
</dbReference>
<dbReference type="RefSeq" id="WP_145060638.1">
    <property type="nucleotide sequence ID" value="NZ_CP036263.1"/>
</dbReference>
<dbReference type="CDD" id="cd00090">
    <property type="entry name" value="HTH_ARSR"/>
    <property type="match status" value="1"/>
</dbReference>
<dbReference type="AlphaFoldDB" id="A0A517MX09"/>
<dbReference type="InterPro" id="IPR036388">
    <property type="entry name" value="WH-like_DNA-bd_sf"/>
</dbReference>
<organism evidence="3 4">
    <name type="scientific">Adhaeretor mobilis</name>
    <dbReference type="NCBI Taxonomy" id="1930276"/>
    <lineage>
        <taxon>Bacteria</taxon>
        <taxon>Pseudomonadati</taxon>
        <taxon>Planctomycetota</taxon>
        <taxon>Planctomycetia</taxon>
        <taxon>Pirellulales</taxon>
        <taxon>Lacipirellulaceae</taxon>
        <taxon>Adhaeretor</taxon>
    </lineage>
</organism>